<keyword evidence="1" id="KW-0624">Polysaccharide degradation</keyword>
<evidence type="ECO:0000313" key="3">
    <source>
        <dbReference type="Proteomes" id="UP000640489"/>
    </source>
</evidence>
<organism evidence="2 3">
    <name type="scientific">Nocardioides islandensis</name>
    <dbReference type="NCBI Taxonomy" id="433663"/>
    <lineage>
        <taxon>Bacteria</taxon>
        <taxon>Bacillati</taxon>
        <taxon>Actinomycetota</taxon>
        <taxon>Actinomycetes</taxon>
        <taxon>Propionibacteriales</taxon>
        <taxon>Nocardioidaceae</taxon>
        <taxon>Nocardioides</taxon>
    </lineage>
</organism>
<dbReference type="GO" id="GO:0004553">
    <property type="term" value="F:hydrolase activity, hydrolyzing O-glycosyl compounds"/>
    <property type="evidence" value="ECO:0007669"/>
    <property type="project" value="InterPro"/>
</dbReference>
<dbReference type="InterPro" id="IPR036434">
    <property type="entry name" value="Beta_cellobiohydrolase_sf"/>
</dbReference>
<evidence type="ECO:0000256" key="1">
    <source>
        <dbReference type="RuleBase" id="RU361186"/>
    </source>
</evidence>
<sequence length="377" mass="40750">MPVPPAGQKFRHVLFSSLVALFAVAPLSVPTTTLDAAAAASPPGARPVASLTADNPLAGRHWGVYRGPLEHSWRAYRTASGAQRTQLAKIALRPKATWFGHWLRTDRVHKNVAEYVANSQHGDPEALVQMAVFALQPWEGEACDRLPSTAEQNTYKQWVDQVAAGIGQAHVALVLQPDAPFALCAPHGSDVFLDLMRYATERFAGQPNTSVYIEAGAADWLRDDVSKALKILLPAGIRSARGFALNSTHYDSTERQVRFAAAISQALAARGIPGKYAVVNTAQNGKPFTGYEYDGPNYDNARACADRDDARCVTLGIPPTTDVADPAWGLPSDAAAAASAYVDAYLWFGRPWLYNQAQGWDQQRALSIARSTPYPGP</sequence>
<keyword evidence="1" id="KW-0326">Glycosidase</keyword>
<dbReference type="PANTHER" id="PTHR34876">
    <property type="match status" value="1"/>
</dbReference>
<feature type="chain" id="PRO_5039751305" description="Glucanase" evidence="1">
    <location>
        <begin position="26"/>
        <end position="377"/>
    </location>
</feature>
<keyword evidence="3" id="KW-1185">Reference proteome</keyword>
<proteinExistence type="inferred from homology"/>
<dbReference type="GO" id="GO:0030245">
    <property type="term" value="P:cellulose catabolic process"/>
    <property type="evidence" value="ECO:0007669"/>
    <property type="project" value="UniProtKB-KW"/>
</dbReference>
<dbReference type="PANTHER" id="PTHR34876:SF4">
    <property type="entry name" value="1,4-BETA-D-GLUCAN CELLOBIOHYDROLASE C-RELATED"/>
    <property type="match status" value="1"/>
</dbReference>
<comment type="caution">
    <text evidence="2">The sequence shown here is derived from an EMBL/GenBank/DDBJ whole genome shotgun (WGS) entry which is preliminary data.</text>
</comment>
<keyword evidence="1 2" id="KW-0378">Hydrolase</keyword>
<accession>A0A930YFR9</accession>
<feature type="signal peptide" evidence="1">
    <location>
        <begin position="1"/>
        <end position="25"/>
    </location>
</feature>
<reference evidence="2" key="1">
    <citation type="submission" date="2020-11" db="EMBL/GenBank/DDBJ databases">
        <title>Nocardioides sp. nov., isolated from Soil of Cynanchum wilfordii Hemsley rhizosphere.</title>
        <authorList>
            <person name="Lee J.-S."/>
            <person name="Suh M.K."/>
            <person name="Kim J.-S."/>
        </authorList>
    </citation>
    <scope>NUCLEOTIDE SEQUENCE</scope>
    <source>
        <strain evidence="2">KCTC 19275</strain>
    </source>
</reference>
<name>A0A930YFR9_9ACTN</name>
<dbReference type="Proteomes" id="UP000640489">
    <property type="component" value="Unassembled WGS sequence"/>
</dbReference>
<dbReference type="AlphaFoldDB" id="A0A930YFR9"/>
<dbReference type="RefSeq" id="WP_194708307.1">
    <property type="nucleotide sequence ID" value="NZ_JADKPN010000013.1"/>
</dbReference>
<dbReference type="PRINTS" id="PR00733">
    <property type="entry name" value="GLHYDRLASE6"/>
</dbReference>
<keyword evidence="1" id="KW-0136">Cellulose degradation</keyword>
<dbReference type="SUPFAM" id="SSF51989">
    <property type="entry name" value="Glycosyl hydrolases family 6, cellulases"/>
    <property type="match status" value="1"/>
</dbReference>
<evidence type="ECO:0000313" key="2">
    <source>
        <dbReference type="EMBL" id="MBF4765118.1"/>
    </source>
</evidence>
<keyword evidence="1" id="KW-0119">Carbohydrate metabolism</keyword>
<dbReference type="Gene3D" id="3.20.20.40">
    <property type="entry name" value="1, 4-beta cellobiohydrolase"/>
    <property type="match status" value="1"/>
</dbReference>
<keyword evidence="1" id="KW-0732">Signal</keyword>
<protein>
    <recommendedName>
        <fullName evidence="1">Glucanase</fullName>
        <ecNumber evidence="1">3.2.1.-</ecNumber>
    </recommendedName>
</protein>
<gene>
    <name evidence="2" type="ORF">ISU07_18460</name>
</gene>
<dbReference type="Pfam" id="PF01341">
    <property type="entry name" value="Glyco_hydro_6"/>
    <property type="match status" value="1"/>
</dbReference>
<dbReference type="InterPro" id="IPR016288">
    <property type="entry name" value="Beta_cellobiohydrolase"/>
</dbReference>
<dbReference type="EC" id="3.2.1.-" evidence="1"/>
<dbReference type="EMBL" id="JADKPN010000013">
    <property type="protein sequence ID" value="MBF4765118.1"/>
    <property type="molecule type" value="Genomic_DNA"/>
</dbReference>
<comment type="similarity">
    <text evidence="1">Belongs to the glycosyl hydrolase family 6.</text>
</comment>